<feature type="transmembrane region" description="Helical" evidence="1">
    <location>
        <begin position="162"/>
        <end position="182"/>
    </location>
</feature>
<name>A0A8J4TFF0_9TREM</name>
<dbReference type="AlphaFoldDB" id="A0A8J4TFF0"/>
<feature type="transmembrane region" description="Helical" evidence="1">
    <location>
        <begin position="27"/>
        <end position="47"/>
    </location>
</feature>
<proteinExistence type="predicted"/>
<keyword evidence="1" id="KW-1133">Transmembrane helix</keyword>
<reference evidence="2" key="1">
    <citation type="submission" date="2019-05" db="EMBL/GenBank/DDBJ databases">
        <title>Annotation for the trematode Paragonimus heterotremus.</title>
        <authorList>
            <person name="Choi Y.-J."/>
        </authorList>
    </citation>
    <scope>NUCLEOTIDE SEQUENCE</scope>
    <source>
        <strain evidence="2">LC</strain>
    </source>
</reference>
<keyword evidence="3" id="KW-1185">Reference proteome</keyword>
<evidence type="ECO:0000256" key="1">
    <source>
        <dbReference type="SAM" id="Phobius"/>
    </source>
</evidence>
<sequence>MSTSEQPVFVFQSGWWVLLTRRQKIKLIVYCIACILGTVAYCFAIGYDEFHKARLRLIAVQNQQDGVFYRQQVYYNVTVIERSGIWTKKPHFDFGGGNERNTRKIFNFLRQHAEVGLRLWRTCTHSSVHGPMFYYLTLVLFTFGLSLLLYSLPLIIISREAMIIMSMCGSLCCAGGPLFQYATATAYAVCVFSTQSSRYRGMEVRRFWNDRYFEVELEFFQLSSWICLASVTFCFLPMIVLGLMLVVFERKNL</sequence>
<dbReference type="Proteomes" id="UP000748531">
    <property type="component" value="Unassembled WGS sequence"/>
</dbReference>
<dbReference type="EMBL" id="LUCH01002498">
    <property type="protein sequence ID" value="KAF5401397.1"/>
    <property type="molecule type" value="Genomic_DNA"/>
</dbReference>
<keyword evidence="1" id="KW-0812">Transmembrane</keyword>
<comment type="caution">
    <text evidence="2">The sequence shown here is derived from an EMBL/GenBank/DDBJ whole genome shotgun (WGS) entry which is preliminary data.</text>
</comment>
<evidence type="ECO:0000313" key="3">
    <source>
        <dbReference type="Proteomes" id="UP000748531"/>
    </source>
</evidence>
<dbReference type="OrthoDB" id="10303651at2759"/>
<evidence type="ECO:0000313" key="2">
    <source>
        <dbReference type="EMBL" id="KAF5401397.1"/>
    </source>
</evidence>
<protein>
    <submittedName>
        <fullName evidence="2">Uncharacterized protein</fullName>
    </submittedName>
</protein>
<feature type="transmembrane region" description="Helical" evidence="1">
    <location>
        <begin position="222"/>
        <end position="248"/>
    </location>
</feature>
<gene>
    <name evidence="2" type="ORF">PHET_05273</name>
</gene>
<organism evidence="2 3">
    <name type="scientific">Paragonimus heterotremus</name>
    <dbReference type="NCBI Taxonomy" id="100268"/>
    <lineage>
        <taxon>Eukaryota</taxon>
        <taxon>Metazoa</taxon>
        <taxon>Spiralia</taxon>
        <taxon>Lophotrochozoa</taxon>
        <taxon>Platyhelminthes</taxon>
        <taxon>Trematoda</taxon>
        <taxon>Digenea</taxon>
        <taxon>Plagiorchiida</taxon>
        <taxon>Troglotremata</taxon>
        <taxon>Troglotrematidae</taxon>
        <taxon>Paragonimus</taxon>
    </lineage>
</organism>
<keyword evidence="1" id="KW-0472">Membrane</keyword>
<accession>A0A8J4TFF0</accession>
<feature type="transmembrane region" description="Helical" evidence="1">
    <location>
        <begin position="132"/>
        <end position="150"/>
    </location>
</feature>